<sequence>MLCYKSNSLTYALTTRLSVICLSLTIEPWRVYTLH</sequence>
<protein>
    <submittedName>
        <fullName evidence="1">Uncharacterized protein</fullName>
    </submittedName>
</protein>
<accession>A0A0A9BQM9</accession>
<dbReference type="EMBL" id="GBRH01234370">
    <property type="protein sequence ID" value="JAD63525.1"/>
    <property type="molecule type" value="Transcribed_RNA"/>
</dbReference>
<evidence type="ECO:0000313" key="1">
    <source>
        <dbReference type="EMBL" id="JAD63525.1"/>
    </source>
</evidence>
<organism evidence="1">
    <name type="scientific">Arundo donax</name>
    <name type="common">Giant reed</name>
    <name type="synonym">Donax arundinaceus</name>
    <dbReference type="NCBI Taxonomy" id="35708"/>
    <lineage>
        <taxon>Eukaryota</taxon>
        <taxon>Viridiplantae</taxon>
        <taxon>Streptophyta</taxon>
        <taxon>Embryophyta</taxon>
        <taxon>Tracheophyta</taxon>
        <taxon>Spermatophyta</taxon>
        <taxon>Magnoliopsida</taxon>
        <taxon>Liliopsida</taxon>
        <taxon>Poales</taxon>
        <taxon>Poaceae</taxon>
        <taxon>PACMAD clade</taxon>
        <taxon>Arundinoideae</taxon>
        <taxon>Arundineae</taxon>
        <taxon>Arundo</taxon>
    </lineage>
</organism>
<reference evidence="1" key="1">
    <citation type="submission" date="2014-09" db="EMBL/GenBank/DDBJ databases">
        <authorList>
            <person name="Magalhaes I.L.F."/>
            <person name="Oliveira U."/>
            <person name="Santos F.R."/>
            <person name="Vidigal T.H.D.A."/>
            <person name="Brescovit A.D."/>
            <person name="Santos A.J."/>
        </authorList>
    </citation>
    <scope>NUCLEOTIDE SEQUENCE</scope>
    <source>
        <tissue evidence="1">Shoot tissue taken approximately 20 cm above the soil surface</tissue>
    </source>
</reference>
<name>A0A0A9BQM9_ARUDO</name>
<dbReference type="AlphaFoldDB" id="A0A0A9BQM9"/>
<reference evidence="1" key="2">
    <citation type="journal article" date="2015" name="Data Brief">
        <title>Shoot transcriptome of the giant reed, Arundo donax.</title>
        <authorList>
            <person name="Barrero R.A."/>
            <person name="Guerrero F.D."/>
            <person name="Moolhuijzen P."/>
            <person name="Goolsby J.A."/>
            <person name="Tidwell J."/>
            <person name="Bellgard S.E."/>
            <person name="Bellgard M.I."/>
        </authorList>
    </citation>
    <scope>NUCLEOTIDE SEQUENCE</scope>
    <source>
        <tissue evidence="1">Shoot tissue taken approximately 20 cm above the soil surface</tissue>
    </source>
</reference>
<proteinExistence type="predicted"/>